<keyword evidence="7" id="KW-0735">Signal-anchor</keyword>
<accession>A0AAV2H956</accession>
<dbReference type="FunFam" id="3.40.50.11660:FF:000002">
    <property type="entry name" value="Alpha-(1,3)-fucosyltransferase"/>
    <property type="match status" value="1"/>
</dbReference>
<evidence type="ECO:0000256" key="6">
    <source>
        <dbReference type="ARBA" id="ARBA00022692"/>
    </source>
</evidence>
<dbReference type="Pfam" id="PF00852">
    <property type="entry name" value="Glyco_transf_10"/>
    <property type="match status" value="1"/>
</dbReference>
<comment type="subcellular location">
    <subcellularLocation>
        <location evidence="1">Golgi apparatus membrane</location>
        <topology evidence="1">Single-pass type II membrane protein</topology>
    </subcellularLocation>
    <subcellularLocation>
        <location evidence="12">Golgi apparatus</location>
        <location evidence="12">Golgi stack membrane</location>
        <topology evidence="12">Single-pass type II membrane protein</topology>
    </subcellularLocation>
</comment>
<evidence type="ECO:0000259" key="13">
    <source>
        <dbReference type="Pfam" id="PF00852"/>
    </source>
</evidence>
<keyword evidence="10" id="KW-0472">Membrane</keyword>
<keyword evidence="5 12" id="KW-0808">Transferase</keyword>
<dbReference type="InterPro" id="IPR055270">
    <property type="entry name" value="Glyco_tran_10_C"/>
</dbReference>
<dbReference type="SUPFAM" id="SSF53756">
    <property type="entry name" value="UDP-Glycosyltransferase/glycogen phosphorylase"/>
    <property type="match status" value="1"/>
</dbReference>
<dbReference type="EMBL" id="CAXITT010000061">
    <property type="protein sequence ID" value="CAL1530045.1"/>
    <property type="molecule type" value="Genomic_DNA"/>
</dbReference>
<dbReference type="InterPro" id="IPR031481">
    <property type="entry name" value="Glyco_tran_10_N"/>
</dbReference>
<dbReference type="Pfam" id="PF17039">
    <property type="entry name" value="Glyco_tran_10_N"/>
    <property type="match status" value="1"/>
</dbReference>
<dbReference type="Proteomes" id="UP001497497">
    <property type="component" value="Unassembled WGS sequence"/>
</dbReference>
<feature type="domain" description="Fucosyltransferase N-terminal" evidence="14">
    <location>
        <begin position="2"/>
        <end position="54"/>
    </location>
</feature>
<dbReference type="AlphaFoldDB" id="A0AAV2H956"/>
<protein>
    <recommendedName>
        <fullName evidence="12">Fucosyltransferase</fullName>
        <ecNumber evidence="12">2.4.1.-</ecNumber>
    </recommendedName>
</protein>
<evidence type="ECO:0000256" key="1">
    <source>
        <dbReference type="ARBA" id="ARBA00004323"/>
    </source>
</evidence>
<feature type="domain" description="Fucosyltransferase C-terminal" evidence="13">
    <location>
        <begin position="75"/>
        <end position="249"/>
    </location>
</feature>
<evidence type="ECO:0000256" key="11">
    <source>
        <dbReference type="ARBA" id="ARBA00023180"/>
    </source>
</evidence>
<evidence type="ECO:0000256" key="2">
    <source>
        <dbReference type="ARBA" id="ARBA00004922"/>
    </source>
</evidence>
<comment type="pathway">
    <text evidence="2">Protein modification; protein glycosylation.</text>
</comment>
<dbReference type="Gene3D" id="3.40.50.11660">
    <property type="entry name" value="Glycosyl transferase family 10, C-terminal domain"/>
    <property type="match status" value="1"/>
</dbReference>
<comment type="similarity">
    <text evidence="3 12">Belongs to the glycosyltransferase 10 family.</text>
</comment>
<keyword evidence="6 12" id="KW-0812">Transmembrane</keyword>
<dbReference type="InterPro" id="IPR038577">
    <property type="entry name" value="GT10-like_C_sf"/>
</dbReference>
<dbReference type="InterPro" id="IPR001503">
    <property type="entry name" value="Glyco_trans_10"/>
</dbReference>
<gene>
    <name evidence="15" type="ORF">GSLYS_00004178001</name>
</gene>
<reference evidence="15 16" key="1">
    <citation type="submission" date="2024-04" db="EMBL/GenBank/DDBJ databases">
        <authorList>
            <consortium name="Genoscope - CEA"/>
            <person name="William W."/>
        </authorList>
    </citation>
    <scope>NUCLEOTIDE SEQUENCE [LARGE SCALE GENOMIC DNA]</scope>
</reference>
<keyword evidence="8" id="KW-1133">Transmembrane helix</keyword>
<evidence type="ECO:0000256" key="9">
    <source>
        <dbReference type="ARBA" id="ARBA00023034"/>
    </source>
</evidence>
<dbReference type="GO" id="GO:0008417">
    <property type="term" value="F:fucosyltransferase activity"/>
    <property type="evidence" value="ECO:0007669"/>
    <property type="project" value="InterPro"/>
</dbReference>
<dbReference type="PANTHER" id="PTHR48438">
    <property type="entry name" value="ALPHA-(1,3)-FUCOSYLTRANSFERASE C-RELATED"/>
    <property type="match status" value="1"/>
</dbReference>
<sequence>MPSQRWDGQLYVFGAMESPLHLRSQVTTAKSVWRFAFNLTATYKRDADILWPYGSLRYEPSPISNRPNYKVIAVSKRKTAVWLVSNCKTQSKREHYVKEMKKYVDIDIYGRCGRPTNCSRAEYGPCMVQLLSQYKFYIAFENSICDDYMSEKLFKLFVPNNHIIPVVRGGADVDTLLPNNTFVNADWFKTAKDLALFLKSLSTDMDAYSRYLQAKDVYTSETREKILCTLCETLTSSVLRPRVYDLKTWLDGQCRAPRAFT</sequence>
<dbReference type="EC" id="2.4.1.-" evidence="12"/>
<dbReference type="PANTHER" id="PTHR48438:SF1">
    <property type="entry name" value="ALPHA-(1,3)-FUCOSYLTRANSFERASE C-RELATED"/>
    <property type="match status" value="1"/>
</dbReference>
<keyword evidence="11" id="KW-0325">Glycoprotein</keyword>
<evidence type="ECO:0000256" key="12">
    <source>
        <dbReference type="RuleBase" id="RU003832"/>
    </source>
</evidence>
<name>A0AAV2H956_LYMST</name>
<keyword evidence="16" id="KW-1185">Reference proteome</keyword>
<evidence type="ECO:0000256" key="3">
    <source>
        <dbReference type="ARBA" id="ARBA00008919"/>
    </source>
</evidence>
<comment type="caution">
    <text evidence="15">The sequence shown here is derived from an EMBL/GenBank/DDBJ whole genome shotgun (WGS) entry which is preliminary data.</text>
</comment>
<proteinExistence type="inferred from homology"/>
<dbReference type="GO" id="GO:0000139">
    <property type="term" value="C:Golgi membrane"/>
    <property type="evidence" value="ECO:0007669"/>
    <property type="project" value="UniProtKB-SubCell"/>
</dbReference>
<evidence type="ECO:0000259" key="14">
    <source>
        <dbReference type="Pfam" id="PF17039"/>
    </source>
</evidence>
<evidence type="ECO:0000256" key="7">
    <source>
        <dbReference type="ARBA" id="ARBA00022968"/>
    </source>
</evidence>
<dbReference type="GO" id="GO:0032580">
    <property type="term" value="C:Golgi cisterna membrane"/>
    <property type="evidence" value="ECO:0007669"/>
    <property type="project" value="UniProtKB-SubCell"/>
</dbReference>
<evidence type="ECO:0000256" key="10">
    <source>
        <dbReference type="ARBA" id="ARBA00023136"/>
    </source>
</evidence>
<evidence type="ECO:0000256" key="4">
    <source>
        <dbReference type="ARBA" id="ARBA00022676"/>
    </source>
</evidence>
<evidence type="ECO:0000313" key="15">
    <source>
        <dbReference type="EMBL" id="CAL1530045.1"/>
    </source>
</evidence>
<keyword evidence="4 12" id="KW-0328">Glycosyltransferase</keyword>
<evidence type="ECO:0000313" key="16">
    <source>
        <dbReference type="Proteomes" id="UP001497497"/>
    </source>
</evidence>
<evidence type="ECO:0000256" key="8">
    <source>
        <dbReference type="ARBA" id="ARBA00022989"/>
    </source>
</evidence>
<keyword evidence="9 12" id="KW-0333">Golgi apparatus</keyword>
<evidence type="ECO:0000256" key="5">
    <source>
        <dbReference type="ARBA" id="ARBA00022679"/>
    </source>
</evidence>
<organism evidence="15 16">
    <name type="scientific">Lymnaea stagnalis</name>
    <name type="common">Great pond snail</name>
    <name type="synonym">Helix stagnalis</name>
    <dbReference type="NCBI Taxonomy" id="6523"/>
    <lineage>
        <taxon>Eukaryota</taxon>
        <taxon>Metazoa</taxon>
        <taxon>Spiralia</taxon>
        <taxon>Lophotrochozoa</taxon>
        <taxon>Mollusca</taxon>
        <taxon>Gastropoda</taxon>
        <taxon>Heterobranchia</taxon>
        <taxon>Euthyneura</taxon>
        <taxon>Panpulmonata</taxon>
        <taxon>Hygrophila</taxon>
        <taxon>Lymnaeoidea</taxon>
        <taxon>Lymnaeidae</taxon>
        <taxon>Lymnaea</taxon>
    </lineage>
</organism>